<dbReference type="STRING" id="1110509.Mhar_2102"/>
<dbReference type="AlphaFoldDB" id="G7WPU5"/>
<evidence type="ECO:0000313" key="3">
    <source>
        <dbReference type="Proteomes" id="UP000005877"/>
    </source>
</evidence>
<protein>
    <submittedName>
        <fullName evidence="2">KAP P-loop domain protein</fullName>
    </submittedName>
</protein>
<dbReference type="RefSeq" id="WP_014587633.1">
    <property type="nucleotide sequence ID" value="NC_017527.1"/>
</dbReference>
<dbReference type="HOGENOM" id="CLU_021357_0_0_2"/>
<sequence>MRAKKGVDKMANHDQIDYLSPDKPLEDPELDRLGYSNFAEHLADSICKMAPLEGFVISVYGSWGSGKSTLINFIKYYLNQLPEDEQPIIVHFNPWWFSGQEDLTIHFFGQLQAELGKEKWITDPDKLKHLIAEFSDLLSKTPEPTINILARVINKFTKTHKSVSEFKDKIAKTLREQQKKILVIIDDIDRLTADEIRQLFRVIKSVADFPNVIYLLAFDKRVVINALEKTQDIPGAGEEYLEKIVQTPFELPIPDKNSLRSLLFEKLNLILTDTPEELFDKRYWLNVYFQGIDHFITTPRDVIRLTNTLNVTYPAVKGEVNSVDFIAIETLRVFCPIAYHMIGENEEEFTRHNKRDGFIDSKIEGLKKFHNSWIETVQDKDRESVKRLLTAIFPRVGSAWGGSNYGWDWESTWRRQLRVCSHDAFPMYFRLNLPEGSISYTEMKALLALADDPVAFANKLLELANQKRPDGTTRVRQFFEKLEDYTAEDVPEEAIPKILKVFFDIGDELLCPEDRDEMPFGNSIRIIRISRQLLLRFDENERYNILNKSMSEGRAISMIVHEVSVQRQGLDKHKEGEVGSGADEILINSDHLDLLEKIALEKVVEAAQNGTLLNISDLVYVLYWWNKFDKIEDIRHWVQEVITDDDVLAMFLEKFLSKGYKGYSDGYTEAYYRLDPRVLELFLDLSQIIDRARKIAYDEGITENQRNALKQFIKEYEILEGGEDPNDSWVRSKWKMD</sequence>
<dbReference type="Proteomes" id="UP000005877">
    <property type="component" value="Chromosome"/>
</dbReference>
<accession>G7WPU5</accession>
<dbReference type="InterPro" id="IPR011646">
    <property type="entry name" value="KAP_P-loop"/>
</dbReference>
<dbReference type="GeneID" id="12511276"/>
<dbReference type="PANTHER" id="PTHR22674:SF6">
    <property type="entry name" value="NTPASE KAP FAMILY P-LOOP DOMAIN-CONTAINING PROTEIN 1"/>
    <property type="match status" value="1"/>
</dbReference>
<proteinExistence type="predicted"/>
<name>G7WPU5_METH6</name>
<reference evidence="2 3" key="1">
    <citation type="journal article" date="2012" name="PLoS ONE">
        <title>The genome characteristics and predicted function of methyl-group oxidation pathway in the obligate aceticlastic methanogens, Methanosaeta spp.</title>
        <authorList>
            <person name="Zhu J."/>
            <person name="Zheng H."/>
            <person name="Ai G."/>
            <person name="Zhang G."/>
            <person name="Liu D."/>
            <person name="Liu X."/>
            <person name="Dong X."/>
        </authorList>
    </citation>
    <scope>NUCLEOTIDE SEQUENCE [LARGE SCALE GENOMIC DNA]</scope>
    <source>
        <strain evidence="2 3">6Ac</strain>
    </source>
</reference>
<keyword evidence="3" id="KW-1185">Reference proteome</keyword>
<evidence type="ECO:0000313" key="2">
    <source>
        <dbReference type="EMBL" id="AET65457.1"/>
    </source>
</evidence>
<feature type="domain" description="KAP NTPase" evidence="1">
    <location>
        <begin position="35"/>
        <end position="314"/>
    </location>
</feature>
<dbReference type="InterPro" id="IPR052754">
    <property type="entry name" value="NTPase_KAP_P-loop"/>
</dbReference>
<dbReference type="PATRIC" id="fig|1110509.7.peg.2333"/>
<dbReference type="SUPFAM" id="SSF52540">
    <property type="entry name" value="P-loop containing nucleoside triphosphate hydrolases"/>
    <property type="match status" value="1"/>
</dbReference>
<gene>
    <name evidence="2" type="ordered locus">Mhar_2102</name>
</gene>
<dbReference type="Pfam" id="PF07693">
    <property type="entry name" value="KAP_NTPase"/>
    <property type="match status" value="1"/>
</dbReference>
<organism evidence="2 3">
    <name type="scientific">Methanothrix harundinacea (strain 6Ac)</name>
    <name type="common">Methanosaeta harundinacea</name>
    <dbReference type="NCBI Taxonomy" id="1110509"/>
    <lineage>
        <taxon>Archaea</taxon>
        <taxon>Methanobacteriati</taxon>
        <taxon>Methanobacteriota</taxon>
        <taxon>Stenosarchaea group</taxon>
        <taxon>Methanomicrobia</taxon>
        <taxon>Methanotrichales</taxon>
        <taxon>Methanotrichaceae</taxon>
        <taxon>Methanothrix</taxon>
    </lineage>
</organism>
<dbReference type="EMBL" id="CP003117">
    <property type="protein sequence ID" value="AET65457.1"/>
    <property type="molecule type" value="Genomic_DNA"/>
</dbReference>
<evidence type="ECO:0000259" key="1">
    <source>
        <dbReference type="Pfam" id="PF07693"/>
    </source>
</evidence>
<dbReference type="Gene3D" id="3.40.50.300">
    <property type="entry name" value="P-loop containing nucleotide triphosphate hydrolases"/>
    <property type="match status" value="1"/>
</dbReference>
<dbReference type="PANTHER" id="PTHR22674">
    <property type="entry name" value="NTPASE, KAP FAMILY P-LOOP DOMAIN-CONTAINING 1"/>
    <property type="match status" value="1"/>
</dbReference>
<dbReference type="InterPro" id="IPR027417">
    <property type="entry name" value="P-loop_NTPase"/>
</dbReference>
<dbReference type="KEGG" id="mhi:Mhar_2102"/>